<organism evidence="1 2">
    <name type="scientific">Dechloromonas denitrificans</name>
    <dbReference type="NCBI Taxonomy" id="281362"/>
    <lineage>
        <taxon>Bacteria</taxon>
        <taxon>Pseudomonadati</taxon>
        <taxon>Pseudomonadota</taxon>
        <taxon>Betaproteobacteria</taxon>
        <taxon>Rhodocyclales</taxon>
        <taxon>Azonexaceae</taxon>
        <taxon>Dechloromonas</taxon>
    </lineage>
</organism>
<proteinExistence type="predicted"/>
<name>A0A133XEE1_9RHOO</name>
<dbReference type="EMBL" id="LODL01000035">
    <property type="protein sequence ID" value="KXB29291.1"/>
    <property type="molecule type" value="Genomic_DNA"/>
</dbReference>
<evidence type="ECO:0000313" key="1">
    <source>
        <dbReference type="EMBL" id="KXB29291.1"/>
    </source>
</evidence>
<evidence type="ECO:0000313" key="2">
    <source>
        <dbReference type="Proteomes" id="UP000070186"/>
    </source>
</evidence>
<protein>
    <submittedName>
        <fullName evidence="1">Uncharacterized protein</fullName>
    </submittedName>
</protein>
<keyword evidence="2" id="KW-1185">Reference proteome</keyword>
<dbReference type="Proteomes" id="UP000070186">
    <property type="component" value="Unassembled WGS sequence"/>
</dbReference>
<dbReference type="RefSeq" id="WP_066884616.1">
    <property type="nucleotide sequence ID" value="NZ_LODL01000035.1"/>
</dbReference>
<gene>
    <name evidence="1" type="ORF">AT959_15065</name>
</gene>
<sequence>MNEKDWIESPLAEILIYLHSYDDNALENKKFVMLCKNLRTHFNKLFLATHWIITHTERNANLSNEPILRAQFIEYCFIKLSTIWDLSYQIGSILLNQKSKKKYEELEAKFAEHKEKYDFLGLGWYKEINFIRNRIVHGGINIMPFYESERLAFNSYNIDVNSIMSNCSIYSRPDGLVMYADNYFCHYTGIIYNYLLDFFDYVLQELKKSTIPTKDISHQEKTFILESHEKWGLGEELTQFNEYAYKIFSIPLTEQRSQYVVERLNIPRTNAEPGSIDFARDMVESILSKYGLTYEWASDKNSLRIPIDENGIKYHEQARIEMMMGHYGPWTIEPSSDKKFWTMTFNFRVIPTGIVLC</sequence>
<accession>A0A133XEE1</accession>
<reference evidence="1 2" key="1">
    <citation type="submission" date="2015-12" db="EMBL/GenBank/DDBJ databases">
        <title>Nitrous oxide reduction kinetics distinguish bacteria harboring typical versus atypical NosZ.</title>
        <authorList>
            <person name="Yoon S."/>
            <person name="Nissen S."/>
            <person name="Park D."/>
            <person name="Sanford R.A."/>
            <person name="Loeffler F.E."/>
        </authorList>
    </citation>
    <scope>NUCLEOTIDE SEQUENCE [LARGE SCALE GENOMIC DNA]</scope>
    <source>
        <strain evidence="1 2">ATCC BAA-841</strain>
    </source>
</reference>
<comment type="caution">
    <text evidence="1">The sequence shown here is derived from an EMBL/GenBank/DDBJ whole genome shotgun (WGS) entry which is preliminary data.</text>
</comment>
<dbReference type="AlphaFoldDB" id="A0A133XEE1"/>